<sequence length="294" mass="32652">MSENIASFDEFESDAQIAAHQAGLVRIVLEGQTDVTLFRRFWFSHRQDVFEFVNAGTIAAASGCTGVIDGVAKYTEQGIPAIGIVDRDTLFREKKWELLFTLDTAALNPDPFTVGVYVASRWEVEAYLLEADNRLSEWVSAEHRRPPGPEHLCKNALNLVVQSCETLLLAAAFFASNHEQGKAVAPGAFCDRTPAEIQALCAEFLAASISAGKQVAHEVDTLIAAVRHGQPADDADRLSFLLQYVDTKRLLKRLVHTLEIRENLWFLATLMMSKGLRPLELDRFLSQVETKFAS</sequence>
<accession>B1YPZ6</accession>
<name>B1YPZ6_BURA4</name>
<reference evidence="2" key="1">
    <citation type="submission" date="2008-04" db="EMBL/GenBank/DDBJ databases">
        <title>Complete sequence of chromosome 1 of Burkholderia ambifaria MC40-6.</title>
        <authorList>
            <person name="Copeland A."/>
            <person name="Lucas S."/>
            <person name="Lapidus A."/>
            <person name="Glavina del Rio T."/>
            <person name="Dalin E."/>
            <person name="Tice H."/>
            <person name="Pitluck S."/>
            <person name="Chain P."/>
            <person name="Malfatti S."/>
            <person name="Shin M."/>
            <person name="Vergez L."/>
            <person name="Lang D."/>
            <person name="Schmutz J."/>
            <person name="Larimer F."/>
            <person name="Land M."/>
            <person name="Hauser L."/>
            <person name="Kyrpides N."/>
            <person name="Lykidis A."/>
            <person name="Ramette A."/>
            <person name="Konstantinidis K."/>
            <person name="Tiedje J."/>
            <person name="Richardson P."/>
        </authorList>
    </citation>
    <scope>NUCLEOTIDE SEQUENCE [LARGE SCALE GENOMIC DNA]</scope>
    <source>
        <strain evidence="2">MC40-6</strain>
    </source>
</reference>
<proteinExistence type="predicted"/>
<evidence type="ECO:0000313" key="2">
    <source>
        <dbReference type="Proteomes" id="UP000001680"/>
    </source>
</evidence>
<dbReference type="KEGG" id="bac:BamMC406_0008"/>
<gene>
    <name evidence="1" type="ordered locus">BamMC406_0008</name>
</gene>
<dbReference type="AlphaFoldDB" id="B1YPZ6"/>
<dbReference type="EMBL" id="CP001025">
    <property type="protein sequence ID" value="ACB62510.1"/>
    <property type="molecule type" value="Genomic_DNA"/>
</dbReference>
<evidence type="ECO:0000313" key="1">
    <source>
        <dbReference type="EMBL" id="ACB62510.1"/>
    </source>
</evidence>
<dbReference type="RefSeq" id="WP_012362692.1">
    <property type="nucleotide sequence ID" value="NC_010551.1"/>
</dbReference>
<evidence type="ECO:0008006" key="3">
    <source>
        <dbReference type="Google" id="ProtNLM"/>
    </source>
</evidence>
<organism evidence="1 2">
    <name type="scientific">Burkholderia ambifaria (strain MC40-6)</name>
    <dbReference type="NCBI Taxonomy" id="398577"/>
    <lineage>
        <taxon>Bacteria</taxon>
        <taxon>Pseudomonadati</taxon>
        <taxon>Pseudomonadota</taxon>
        <taxon>Betaproteobacteria</taxon>
        <taxon>Burkholderiales</taxon>
        <taxon>Burkholderiaceae</taxon>
        <taxon>Burkholderia</taxon>
        <taxon>Burkholderia cepacia complex</taxon>
    </lineage>
</organism>
<dbReference type="OrthoDB" id="9179930at2"/>
<dbReference type="HOGENOM" id="CLU_933211_0_0_4"/>
<protein>
    <recommendedName>
        <fullName evidence="3">DUF4435 domain-containing protein</fullName>
    </recommendedName>
</protein>
<dbReference type="Proteomes" id="UP000001680">
    <property type="component" value="Chromosome 1"/>
</dbReference>